<name>A0A8J3DJX0_9HYPH</name>
<dbReference type="Proteomes" id="UP000641137">
    <property type="component" value="Unassembled WGS sequence"/>
</dbReference>
<dbReference type="InterPro" id="IPR005335">
    <property type="entry name" value="Terminase_ssu"/>
</dbReference>
<keyword evidence="2" id="KW-1185">Reference proteome</keyword>
<dbReference type="AlphaFoldDB" id="A0A8J3DJX0"/>
<evidence type="ECO:0000313" key="2">
    <source>
        <dbReference type="Proteomes" id="UP000641137"/>
    </source>
</evidence>
<dbReference type="Pfam" id="PF03592">
    <property type="entry name" value="Terminase_2"/>
    <property type="match status" value="1"/>
</dbReference>
<evidence type="ECO:0008006" key="3">
    <source>
        <dbReference type="Google" id="ProtNLM"/>
    </source>
</evidence>
<gene>
    <name evidence="1" type="ORF">GCM10010136_32030</name>
</gene>
<comment type="caution">
    <text evidence="1">The sequence shown here is derived from an EMBL/GenBank/DDBJ whole genome shotgun (WGS) entry which is preliminary data.</text>
</comment>
<dbReference type="GO" id="GO:0051276">
    <property type="term" value="P:chromosome organization"/>
    <property type="evidence" value="ECO:0007669"/>
    <property type="project" value="InterPro"/>
</dbReference>
<accession>A0A8J3DJX0</accession>
<dbReference type="Gene3D" id="1.10.10.1400">
    <property type="entry name" value="Terminase, small subunit, N-terminal DNA-binding domain, HTH motif"/>
    <property type="match status" value="1"/>
</dbReference>
<reference evidence="1" key="2">
    <citation type="submission" date="2020-09" db="EMBL/GenBank/DDBJ databases">
        <authorList>
            <person name="Sun Q."/>
            <person name="Kim S."/>
        </authorList>
    </citation>
    <scope>NUCLEOTIDE SEQUENCE</scope>
    <source>
        <strain evidence="1">KCTC 42097</strain>
    </source>
</reference>
<sequence length="154" mass="16415">MAVLANTRHEKFAQAVAAGASATEAYAQAGYKGDRTAASRLSTNVNIIRRIDEIRNRMSEKAEWNAADRLAALKRITDAAEKDDPRVAVSAISEANKMQGSHAPAKHQHSGHIASVDVTKLKGMSNEELDLLERALVQIGLVDGDTPGEGGEAV</sequence>
<proteinExistence type="predicted"/>
<organism evidence="1 2">
    <name type="scientific">Limoniibacter endophyticus</name>
    <dbReference type="NCBI Taxonomy" id="1565040"/>
    <lineage>
        <taxon>Bacteria</taxon>
        <taxon>Pseudomonadati</taxon>
        <taxon>Pseudomonadota</taxon>
        <taxon>Alphaproteobacteria</taxon>
        <taxon>Hyphomicrobiales</taxon>
        <taxon>Bartonellaceae</taxon>
        <taxon>Limoniibacter</taxon>
    </lineage>
</organism>
<dbReference type="InterPro" id="IPR038713">
    <property type="entry name" value="Terminase_Gp1_N_sf"/>
</dbReference>
<protein>
    <recommendedName>
        <fullName evidence="3">Terminase small subunit</fullName>
    </recommendedName>
</protein>
<dbReference type="RefSeq" id="WP_189492504.1">
    <property type="nucleotide sequence ID" value="NZ_BMZO01000011.1"/>
</dbReference>
<dbReference type="EMBL" id="BMZO01000011">
    <property type="protein sequence ID" value="GHC79468.1"/>
    <property type="molecule type" value="Genomic_DNA"/>
</dbReference>
<reference evidence="1" key="1">
    <citation type="journal article" date="2014" name="Int. J. Syst. Evol. Microbiol.">
        <title>Complete genome sequence of Corynebacterium casei LMG S-19264T (=DSM 44701T), isolated from a smear-ripened cheese.</title>
        <authorList>
            <consortium name="US DOE Joint Genome Institute (JGI-PGF)"/>
            <person name="Walter F."/>
            <person name="Albersmeier A."/>
            <person name="Kalinowski J."/>
            <person name="Ruckert C."/>
        </authorList>
    </citation>
    <scope>NUCLEOTIDE SEQUENCE</scope>
    <source>
        <strain evidence="1">KCTC 42097</strain>
    </source>
</reference>
<evidence type="ECO:0000313" key="1">
    <source>
        <dbReference type="EMBL" id="GHC79468.1"/>
    </source>
</evidence>